<reference evidence="8 9" key="1">
    <citation type="submission" date="2023-11" db="EMBL/GenBank/DDBJ databases">
        <title>Draft genome of Azohydromonas lata strain H1 (DSM1123), a polyhydroxyalkanoate producer.</title>
        <authorList>
            <person name="Traversa D."/>
            <person name="D'Addabbo P."/>
            <person name="Pazzani C."/>
            <person name="Manzari C."/>
            <person name="Chiara M."/>
            <person name="Scrascia M."/>
        </authorList>
    </citation>
    <scope>NUCLEOTIDE SEQUENCE [LARGE SCALE GENOMIC DNA]</scope>
    <source>
        <strain evidence="8 9">H1</strain>
        <plasmid evidence="8">unnamed</plasmid>
    </source>
</reference>
<dbReference type="RefSeq" id="WP_322464196.1">
    <property type="nucleotide sequence ID" value="NZ_JAXOJX010000001.1"/>
</dbReference>
<feature type="domain" description="2Fe-2S ferredoxin-type" evidence="7">
    <location>
        <begin position="2"/>
        <end position="106"/>
    </location>
</feature>
<evidence type="ECO:0000256" key="1">
    <source>
        <dbReference type="ARBA" id="ARBA00010914"/>
    </source>
</evidence>
<dbReference type="SUPFAM" id="SSF54292">
    <property type="entry name" value="2Fe-2S ferredoxin-like"/>
    <property type="match status" value="1"/>
</dbReference>
<organism evidence="8 9">
    <name type="scientific">Azohydromonas lata</name>
    <dbReference type="NCBI Taxonomy" id="45677"/>
    <lineage>
        <taxon>Bacteria</taxon>
        <taxon>Pseudomonadati</taxon>
        <taxon>Pseudomonadota</taxon>
        <taxon>Betaproteobacteria</taxon>
        <taxon>Burkholderiales</taxon>
        <taxon>Sphaerotilaceae</taxon>
        <taxon>Azohydromonas</taxon>
    </lineage>
</organism>
<dbReference type="Pfam" id="PF00111">
    <property type="entry name" value="Fer2"/>
    <property type="match status" value="1"/>
</dbReference>
<comment type="cofactor">
    <cofactor evidence="6">
        <name>[2Fe-2S] cluster</name>
        <dbReference type="ChEBI" id="CHEBI:190135"/>
    </cofactor>
</comment>
<dbReference type="Proteomes" id="UP001293718">
    <property type="component" value="Unassembled WGS sequence"/>
</dbReference>
<dbReference type="InterPro" id="IPR012675">
    <property type="entry name" value="Beta-grasp_dom_sf"/>
</dbReference>
<keyword evidence="9" id="KW-1185">Reference proteome</keyword>
<dbReference type="Gene3D" id="3.10.20.30">
    <property type="match status" value="1"/>
</dbReference>
<dbReference type="PROSITE" id="PS51085">
    <property type="entry name" value="2FE2S_FER_2"/>
    <property type="match status" value="1"/>
</dbReference>
<evidence type="ECO:0000256" key="2">
    <source>
        <dbReference type="ARBA" id="ARBA00022714"/>
    </source>
</evidence>
<evidence type="ECO:0000313" key="9">
    <source>
        <dbReference type="Proteomes" id="UP001293718"/>
    </source>
</evidence>
<proteinExistence type="inferred from homology"/>
<dbReference type="EMBL" id="JAXOJX010000001">
    <property type="protein sequence ID" value="MDZ5455145.1"/>
    <property type="molecule type" value="Genomic_DNA"/>
</dbReference>
<geneLocation type="plasmid" evidence="8">
    <name>unnamed</name>
</geneLocation>
<evidence type="ECO:0000256" key="6">
    <source>
        <dbReference type="ARBA" id="ARBA00034078"/>
    </source>
</evidence>
<comment type="caution">
    <text evidence="8">The sequence shown here is derived from an EMBL/GenBank/DDBJ whole genome shotgun (WGS) entry which is preliminary data.</text>
</comment>
<accession>A0ABU5I911</accession>
<sequence>MPHIHYVTADGSRTELQADAGVSIMQAALMRGLPGINADCGGACQCATCHVYVDAAWTSKLPPMEDMEDALLDCTAEPRQPGSRLSCCLTMSAELDGIVVRLPAAQA</sequence>
<dbReference type="PANTHER" id="PTHR23426:SF65">
    <property type="entry name" value="FERREDOXIN-2, MITOCHONDRIAL"/>
    <property type="match status" value="1"/>
</dbReference>
<comment type="similarity">
    <text evidence="1">Belongs to the adrenodoxin/putidaredoxin family.</text>
</comment>
<evidence type="ECO:0000256" key="5">
    <source>
        <dbReference type="ARBA" id="ARBA00023014"/>
    </source>
</evidence>
<evidence type="ECO:0000256" key="4">
    <source>
        <dbReference type="ARBA" id="ARBA00023004"/>
    </source>
</evidence>
<keyword evidence="3" id="KW-0479">Metal-binding</keyword>
<dbReference type="PRINTS" id="PR00355">
    <property type="entry name" value="ADRENODOXIN"/>
</dbReference>
<keyword evidence="2" id="KW-0001">2Fe-2S</keyword>
<evidence type="ECO:0000256" key="3">
    <source>
        <dbReference type="ARBA" id="ARBA00022723"/>
    </source>
</evidence>
<dbReference type="CDD" id="cd00207">
    <property type="entry name" value="fer2"/>
    <property type="match status" value="1"/>
</dbReference>
<dbReference type="InterPro" id="IPR001041">
    <property type="entry name" value="2Fe-2S_ferredoxin-type"/>
</dbReference>
<dbReference type="PANTHER" id="PTHR23426">
    <property type="entry name" value="FERREDOXIN/ADRENODOXIN"/>
    <property type="match status" value="1"/>
</dbReference>
<evidence type="ECO:0000259" key="7">
    <source>
        <dbReference type="PROSITE" id="PS51085"/>
    </source>
</evidence>
<protein>
    <submittedName>
        <fullName evidence="8">2Fe-2S iron-sulfur cluster-binding protein</fullName>
    </submittedName>
</protein>
<evidence type="ECO:0000313" key="8">
    <source>
        <dbReference type="EMBL" id="MDZ5455145.1"/>
    </source>
</evidence>
<dbReference type="InterPro" id="IPR001055">
    <property type="entry name" value="Adrenodoxin-like"/>
</dbReference>
<name>A0ABU5I911_9BURK</name>
<dbReference type="InterPro" id="IPR036010">
    <property type="entry name" value="2Fe-2S_ferredoxin-like_sf"/>
</dbReference>
<keyword evidence="4" id="KW-0408">Iron</keyword>
<gene>
    <name evidence="8" type="ORF">SM757_01020</name>
</gene>
<keyword evidence="5" id="KW-0411">Iron-sulfur</keyword>
<keyword evidence="8" id="KW-0614">Plasmid</keyword>